<evidence type="ECO:0000259" key="2">
    <source>
        <dbReference type="SMART" id="SM00471"/>
    </source>
</evidence>
<name>A0A518H0G3_9BACT</name>
<dbReference type="Proteomes" id="UP000317835">
    <property type="component" value="Chromosome"/>
</dbReference>
<protein>
    <submittedName>
        <fullName evidence="3">Bifunctional (P)ppGpp synthase/hydrolase SpoT</fullName>
    </submittedName>
</protein>
<evidence type="ECO:0000313" key="4">
    <source>
        <dbReference type="Proteomes" id="UP000317835"/>
    </source>
</evidence>
<keyword evidence="3" id="KW-0378">Hydrolase</keyword>
<feature type="region of interest" description="Disordered" evidence="1">
    <location>
        <begin position="203"/>
        <end position="230"/>
    </location>
</feature>
<keyword evidence="4" id="KW-1185">Reference proteome</keyword>
<dbReference type="SMART" id="SM00471">
    <property type="entry name" value="HDc"/>
    <property type="match status" value="1"/>
</dbReference>
<dbReference type="PANTHER" id="PTHR46246">
    <property type="entry name" value="GUANOSINE-3',5'-BIS(DIPHOSPHATE) 3'-PYROPHOSPHOHYDROLASE MESH1"/>
    <property type="match status" value="1"/>
</dbReference>
<dbReference type="KEGG" id="tpla:ElP_22170"/>
<dbReference type="InterPro" id="IPR003607">
    <property type="entry name" value="HD/PDEase_dom"/>
</dbReference>
<dbReference type="OrthoDB" id="272476at2"/>
<dbReference type="Pfam" id="PF13328">
    <property type="entry name" value="HD_4"/>
    <property type="match status" value="1"/>
</dbReference>
<dbReference type="EMBL" id="CP036426">
    <property type="protein sequence ID" value="QDV34332.1"/>
    <property type="molecule type" value="Genomic_DNA"/>
</dbReference>
<sequence>MTGATGRGPASDDSGPTGVGPLSPRLDLAIRWAAAWHDGQHRKSSGVPYIQHPIAVAWMLDRLGFDEDVVIAGLLHDVVEDTEATLDDVRGRFGARVADLVGHCSEEKLDAEGRKRPWADRKREHLELLRSAPIEAKAIVLADKLHNLGSIAADLAEGREVWGRFNAGRDQIIAMARSSIEGLGLVDGDARLERLARGGLGVLSGIEGGSHRDEQPTGGDPLPTGDEPTG</sequence>
<feature type="region of interest" description="Disordered" evidence="1">
    <location>
        <begin position="1"/>
        <end position="20"/>
    </location>
</feature>
<dbReference type="CDD" id="cd00077">
    <property type="entry name" value="HDc"/>
    <property type="match status" value="1"/>
</dbReference>
<dbReference type="GO" id="GO:0008893">
    <property type="term" value="F:guanosine-3',5'-bis(diphosphate) 3'-diphosphatase activity"/>
    <property type="evidence" value="ECO:0007669"/>
    <property type="project" value="TreeGrafter"/>
</dbReference>
<dbReference type="AlphaFoldDB" id="A0A518H0G3"/>
<accession>A0A518H0G3</accession>
<organism evidence="3 4">
    <name type="scientific">Tautonia plasticadhaerens</name>
    <dbReference type="NCBI Taxonomy" id="2527974"/>
    <lineage>
        <taxon>Bacteria</taxon>
        <taxon>Pseudomonadati</taxon>
        <taxon>Planctomycetota</taxon>
        <taxon>Planctomycetia</taxon>
        <taxon>Isosphaerales</taxon>
        <taxon>Isosphaeraceae</taxon>
        <taxon>Tautonia</taxon>
    </lineage>
</organism>
<dbReference type="SUPFAM" id="SSF109604">
    <property type="entry name" value="HD-domain/PDEase-like"/>
    <property type="match status" value="1"/>
</dbReference>
<dbReference type="PANTHER" id="PTHR46246:SF1">
    <property type="entry name" value="GUANOSINE-3',5'-BIS(DIPHOSPHATE) 3'-PYROPHOSPHOHYDROLASE MESH1"/>
    <property type="match status" value="1"/>
</dbReference>
<dbReference type="Gene3D" id="1.10.3210.10">
    <property type="entry name" value="Hypothetical protein af1432"/>
    <property type="match status" value="1"/>
</dbReference>
<evidence type="ECO:0000313" key="3">
    <source>
        <dbReference type="EMBL" id="QDV34332.1"/>
    </source>
</evidence>
<evidence type="ECO:0000256" key="1">
    <source>
        <dbReference type="SAM" id="MobiDB-lite"/>
    </source>
</evidence>
<dbReference type="RefSeq" id="WP_145269149.1">
    <property type="nucleotide sequence ID" value="NZ_CP036426.1"/>
</dbReference>
<reference evidence="3 4" key="1">
    <citation type="submission" date="2019-02" db="EMBL/GenBank/DDBJ databases">
        <title>Deep-cultivation of Planctomycetes and their phenomic and genomic characterization uncovers novel biology.</title>
        <authorList>
            <person name="Wiegand S."/>
            <person name="Jogler M."/>
            <person name="Boedeker C."/>
            <person name="Pinto D."/>
            <person name="Vollmers J."/>
            <person name="Rivas-Marin E."/>
            <person name="Kohn T."/>
            <person name="Peeters S.H."/>
            <person name="Heuer A."/>
            <person name="Rast P."/>
            <person name="Oberbeckmann S."/>
            <person name="Bunk B."/>
            <person name="Jeske O."/>
            <person name="Meyerdierks A."/>
            <person name="Storesund J.E."/>
            <person name="Kallscheuer N."/>
            <person name="Luecker S."/>
            <person name="Lage O.M."/>
            <person name="Pohl T."/>
            <person name="Merkel B.J."/>
            <person name="Hornburger P."/>
            <person name="Mueller R.-W."/>
            <person name="Bruemmer F."/>
            <person name="Labrenz M."/>
            <person name="Spormann A.M."/>
            <person name="Op den Camp H."/>
            <person name="Overmann J."/>
            <person name="Amann R."/>
            <person name="Jetten M.S.M."/>
            <person name="Mascher T."/>
            <person name="Medema M.H."/>
            <person name="Devos D.P."/>
            <person name="Kaster A.-K."/>
            <person name="Ovreas L."/>
            <person name="Rohde M."/>
            <person name="Galperin M.Y."/>
            <person name="Jogler C."/>
        </authorList>
    </citation>
    <scope>NUCLEOTIDE SEQUENCE [LARGE SCALE GENOMIC DNA]</scope>
    <source>
        <strain evidence="3 4">ElP</strain>
    </source>
</reference>
<proteinExistence type="predicted"/>
<feature type="domain" description="HD/PDEase" evidence="2">
    <location>
        <begin position="45"/>
        <end position="157"/>
    </location>
</feature>
<dbReference type="InterPro" id="IPR052194">
    <property type="entry name" value="MESH1"/>
</dbReference>
<gene>
    <name evidence="3" type="primary">spoT</name>
    <name evidence="3" type="ORF">ElP_22170</name>
</gene>